<protein>
    <submittedName>
        <fullName evidence="2">GNAT family N-acetyltransferase</fullName>
    </submittedName>
</protein>
<name>A0A9W7KRE8_9PROT</name>
<dbReference type="Proteomes" id="UP000480854">
    <property type="component" value="Unassembled WGS sequence"/>
</dbReference>
<sequence length="283" mass="29891">MTACVEGFLEEVGPRVTGWAWLPADPARRLRLSLLLDAGSGSVLRLDTLADRHRGDLQSAGKGDGRCGFAVAVPAAFAAHEHDVDVRLPDFPGMRLSGAPRRAIPVLGPVTLRAVHPAQDDAERLSGFLAGMVRLQGGSAAAVPDAGTIRSWLATPGWDGAERGWLVAERNGRLVGHCRIGPDWPAAPGTGGLALGIELHPDVRSHGLGHALMRAAEGWAAGRGTRLELAVLPHNARALALYRKLGYADLGPVAHPATGEIHRHMARPLPPRGTLRESVTLVL</sequence>
<evidence type="ECO:0000259" key="1">
    <source>
        <dbReference type="PROSITE" id="PS51186"/>
    </source>
</evidence>
<dbReference type="Gene3D" id="3.40.630.30">
    <property type="match status" value="1"/>
</dbReference>
<reference evidence="2 3" key="1">
    <citation type="submission" date="2018-07" db="EMBL/GenBank/DDBJ databases">
        <title>Genome sequence of Azospirillum sp. ATCC 49961.</title>
        <authorList>
            <person name="Sant'Anna F.H."/>
            <person name="Baldani J.I."/>
            <person name="Zilli J.E."/>
            <person name="Reis V.M."/>
            <person name="Hartmann A."/>
            <person name="Cruz L."/>
            <person name="de Souza E.M."/>
            <person name="de Oliveira Pedrosa F."/>
            <person name="Passaglia L.M.P."/>
        </authorList>
    </citation>
    <scope>NUCLEOTIDE SEQUENCE [LARGE SCALE GENOMIC DNA]</scope>
    <source>
        <strain evidence="2 3">ATCC 49961</strain>
    </source>
</reference>
<evidence type="ECO:0000313" key="2">
    <source>
        <dbReference type="EMBL" id="KAA0678268.1"/>
    </source>
</evidence>
<keyword evidence="3" id="KW-1185">Reference proteome</keyword>
<dbReference type="Pfam" id="PF00583">
    <property type="entry name" value="Acetyltransf_1"/>
    <property type="match status" value="1"/>
</dbReference>
<comment type="caution">
    <text evidence="2">The sequence shown here is derived from an EMBL/GenBank/DDBJ whole genome shotgun (WGS) entry which is preliminary data.</text>
</comment>
<accession>A0A9W7KRE8</accession>
<dbReference type="OrthoDB" id="7205533at2"/>
<dbReference type="InterPro" id="IPR000182">
    <property type="entry name" value="GNAT_dom"/>
</dbReference>
<proteinExistence type="predicted"/>
<organism evidence="2 3">
    <name type="scientific">Roseomonas genomospecies 6</name>
    <dbReference type="NCBI Taxonomy" id="214106"/>
    <lineage>
        <taxon>Bacteria</taxon>
        <taxon>Pseudomonadati</taxon>
        <taxon>Pseudomonadota</taxon>
        <taxon>Alphaproteobacteria</taxon>
        <taxon>Acetobacterales</taxon>
        <taxon>Roseomonadaceae</taxon>
        <taxon>Roseomonas</taxon>
    </lineage>
</organism>
<dbReference type="SUPFAM" id="SSF55729">
    <property type="entry name" value="Acyl-CoA N-acyltransferases (Nat)"/>
    <property type="match status" value="1"/>
</dbReference>
<dbReference type="PANTHER" id="PTHR43072">
    <property type="entry name" value="N-ACETYLTRANSFERASE"/>
    <property type="match status" value="1"/>
</dbReference>
<dbReference type="RefSeq" id="WP_149470735.1">
    <property type="nucleotide sequence ID" value="NZ_QOKW01000018.1"/>
</dbReference>
<dbReference type="PANTHER" id="PTHR43072:SF60">
    <property type="entry name" value="L-2,4-DIAMINOBUTYRIC ACID ACETYLTRANSFERASE"/>
    <property type="match status" value="1"/>
</dbReference>
<dbReference type="PROSITE" id="PS51186">
    <property type="entry name" value="GNAT"/>
    <property type="match status" value="1"/>
</dbReference>
<dbReference type="AlphaFoldDB" id="A0A9W7KRE8"/>
<feature type="domain" description="N-acetyltransferase" evidence="1">
    <location>
        <begin position="110"/>
        <end position="270"/>
    </location>
</feature>
<evidence type="ECO:0000313" key="3">
    <source>
        <dbReference type="Proteomes" id="UP000480854"/>
    </source>
</evidence>
<dbReference type="GO" id="GO:0016747">
    <property type="term" value="F:acyltransferase activity, transferring groups other than amino-acyl groups"/>
    <property type="evidence" value="ECO:0007669"/>
    <property type="project" value="InterPro"/>
</dbReference>
<dbReference type="InterPro" id="IPR016181">
    <property type="entry name" value="Acyl_CoA_acyltransferase"/>
</dbReference>
<dbReference type="EMBL" id="QOKW01000018">
    <property type="protein sequence ID" value="KAA0678268.1"/>
    <property type="molecule type" value="Genomic_DNA"/>
</dbReference>
<dbReference type="CDD" id="cd04301">
    <property type="entry name" value="NAT_SF"/>
    <property type="match status" value="1"/>
</dbReference>
<gene>
    <name evidence="2" type="ORF">DS843_20675</name>
</gene>